<gene>
    <name evidence="1" type="ORF">GRI38_04220</name>
</gene>
<reference evidence="1 2" key="1">
    <citation type="submission" date="2019-12" db="EMBL/GenBank/DDBJ databases">
        <title>Genomic-based taxomic classification of the family Erythrobacteraceae.</title>
        <authorList>
            <person name="Xu L."/>
        </authorList>
    </citation>
    <scope>NUCLEOTIDE SEQUENCE [LARGE SCALE GENOMIC DNA]</scope>
    <source>
        <strain evidence="1 2">MCCC 1A09962</strain>
    </source>
</reference>
<dbReference type="EMBL" id="WTYW01000001">
    <property type="protein sequence ID" value="MXO85228.1"/>
    <property type="molecule type" value="Genomic_DNA"/>
</dbReference>
<organism evidence="1 2">
    <name type="scientific">Parapontixanthobacter aurantiacus</name>
    <dbReference type="NCBI Taxonomy" id="1463599"/>
    <lineage>
        <taxon>Bacteria</taxon>
        <taxon>Pseudomonadati</taxon>
        <taxon>Pseudomonadota</taxon>
        <taxon>Alphaproteobacteria</taxon>
        <taxon>Sphingomonadales</taxon>
        <taxon>Erythrobacteraceae</taxon>
        <taxon>Parapontixanthobacter</taxon>
    </lineage>
</organism>
<name>A0A844ZBR0_9SPHN</name>
<evidence type="ECO:0000313" key="1">
    <source>
        <dbReference type="EMBL" id="MXO85228.1"/>
    </source>
</evidence>
<protein>
    <submittedName>
        <fullName evidence="1">Uncharacterized protein</fullName>
    </submittedName>
</protein>
<evidence type="ECO:0000313" key="2">
    <source>
        <dbReference type="Proteomes" id="UP000433104"/>
    </source>
</evidence>
<comment type="caution">
    <text evidence="1">The sequence shown here is derived from an EMBL/GenBank/DDBJ whole genome shotgun (WGS) entry which is preliminary data.</text>
</comment>
<keyword evidence="2" id="KW-1185">Reference proteome</keyword>
<dbReference type="RefSeq" id="WP_160681647.1">
    <property type="nucleotide sequence ID" value="NZ_WTYW01000001.1"/>
</dbReference>
<dbReference type="Proteomes" id="UP000433104">
    <property type="component" value="Unassembled WGS sequence"/>
</dbReference>
<dbReference type="AlphaFoldDB" id="A0A844ZBR0"/>
<proteinExistence type="predicted"/>
<accession>A0A844ZBR0</accession>
<dbReference type="OrthoDB" id="226797at204457"/>
<sequence>MDGTPRFGIHREFGPDVIKAAGSGHPNPKVPIPEPLWRAVAADNDRRLDRVQSAVIRRDGVVAECHDLALSGTLKFAWRRKGGGKKPIPVAPEEWEIDYPFVPFATLGYGEDLGLSSPVPNGWLFVTAASLSDVLGVSGSYHVSGSHEKVGERPIQPSSEKLKALANELDAEGIPIREVKSHHIKDRWKNEDGPRPKVTAITSLMAGLGKGGRPPDTER</sequence>